<dbReference type="PATRIC" id="fig|1229493.5.peg.4314"/>
<organism evidence="2 3">
    <name type="scientific">Vibrio owensii CAIM 1854 = LMG 25443</name>
    <dbReference type="NCBI Taxonomy" id="1229493"/>
    <lineage>
        <taxon>Bacteria</taxon>
        <taxon>Pseudomonadati</taxon>
        <taxon>Pseudomonadota</taxon>
        <taxon>Gammaproteobacteria</taxon>
        <taxon>Vibrionales</taxon>
        <taxon>Vibrionaceae</taxon>
        <taxon>Vibrio</taxon>
    </lineage>
</organism>
<proteinExistence type="predicted"/>
<dbReference type="Proteomes" id="UP000031586">
    <property type="component" value="Unassembled WGS sequence"/>
</dbReference>
<keyword evidence="1" id="KW-0732">Signal</keyword>
<name>A0A0C1ZNQ9_9VIBR</name>
<comment type="caution">
    <text evidence="2">The sequence shown here is derived from an EMBL/GenBank/DDBJ whole genome shotgun (WGS) entry which is preliminary data.</text>
</comment>
<evidence type="ECO:0000256" key="1">
    <source>
        <dbReference type="SAM" id="SignalP"/>
    </source>
</evidence>
<sequence>MKYRIYSISLLTGLMFGCANTEVSLQAEKNVPEYKQLSPTRYQVYCPTGICRFQVSANQKTAISIEMFYAEKKPFKKIEGLTYDNQNQYPTSNTFTLPVKSGNERISVQVIDYYR</sequence>
<evidence type="ECO:0000313" key="3">
    <source>
        <dbReference type="Proteomes" id="UP000031586"/>
    </source>
</evidence>
<dbReference type="PROSITE" id="PS51257">
    <property type="entry name" value="PROKAR_LIPOPROTEIN"/>
    <property type="match status" value="1"/>
</dbReference>
<dbReference type="RefSeq" id="WP_020195694.1">
    <property type="nucleotide sequence ID" value="NZ_BAOH01000027.1"/>
</dbReference>
<feature type="signal peptide" evidence="1">
    <location>
        <begin position="1"/>
        <end position="21"/>
    </location>
</feature>
<accession>A0A0C1ZNQ9</accession>
<dbReference type="EMBL" id="JPRD01000005">
    <property type="protein sequence ID" value="KIF54666.1"/>
    <property type="molecule type" value="Genomic_DNA"/>
</dbReference>
<gene>
    <name evidence="2" type="ORF">H735_01670</name>
</gene>
<reference evidence="2 3" key="1">
    <citation type="submission" date="2014-07" db="EMBL/GenBank/DDBJ databases">
        <title>Unique and conserved regions in Vibrio harveyi and related species in comparison with the shrimp pathogen Vibrio harveyi CAIM 1792.</title>
        <authorList>
            <person name="Espinoza-Valles I."/>
            <person name="Vora G."/>
            <person name="Leekitcharoenphon P."/>
            <person name="Ussery D."/>
            <person name="Hoj L."/>
            <person name="Gomez-Gil B."/>
        </authorList>
    </citation>
    <scope>NUCLEOTIDE SEQUENCE [LARGE SCALE GENOMIC DNA]</scope>
    <source>
        <strain evidence="3">CAIM 1854 / LMG 25443</strain>
    </source>
</reference>
<feature type="chain" id="PRO_5002157307" evidence="1">
    <location>
        <begin position="22"/>
        <end position="115"/>
    </location>
</feature>
<dbReference type="AlphaFoldDB" id="A0A0C1ZNQ9"/>
<protein>
    <submittedName>
        <fullName evidence="2">Spore gernimation protein</fullName>
    </submittedName>
</protein>
<evidence type="ECO:0000313" key="2">
    <source>
        <dbReference type="EMBL" id="KIF54666.1"/>
    </source>
</evidence>